<dbReference type="InterPro" id="IPR039418">
    <property type="entry name" value="LexA-like"/>
</dbReference>
<proteinExistence type="predicted"/>
<sequence>MTLGENIRELRKKKGLTIEALADELNSSYSTIGMYELDKRKPDYDMLCKFAEYFNVTVDYLLGVKKKSILSASDLYKEFIEQKVPIEKLADNIGISADTLFKILKSEEGATEADYYRLCKWLGYSEEKAEEFYLRNSPLTNKSFRFTQNLDFIPVPVLGLIRAGQPAFAEENNEGYYPTDRQFISDDHEYFYLRIKGDSMDKEFKEGSLVLVQIQSTLESGEIGVVLINGFDATVKKVFIRDNLITLMPQSNNEDHQPQTYDTVKEEIKILGKVVLAVKKY</sequence>
<dbReference type="SUPFAM" id="SSF51306">
    <property type="entry name" value="LexA/Signal peptidase"/>
    <property type="match status" value="1"/>
</dbReference>
<dbReference type="eggNOG" id="COG1396">
    <property type="taxonomic scope" value="Bacteria"/>
</dbReference>
<dbReference type="InterPro" id="IPR010982">
    <property type="entry name" value="Lambda_DNA-bd_dom_sf"/>
</dbReference>
<feature type="domain" description="HTH cro/C1-type" evidence="1">
    <location>
        <begin position="7"/>
        <end position="61"/>
    </location>
</feature>
<keyword evidence="3" id="KW-1185">Reference proteome</keyword>
<dbReference type="Gene3D" id="2.10.109.10">
    <property type="entry name" value="Umud Fragment, subunit A"/>
    <property type="match status" value="1"/>
</dbReference>
<dbReference type="Gene3D" id="1.10.260.40">
    <property type="entry name" value="lambda repressor-like DNA-binding domains"/>
    <property type="match status" value="1"/>
</dbReference>
<dbReference type="PANTHER" id="PTHR33516">
    <property type="entry name" value="LEXA REPRESSOR"/>
    <property type="match status" value="1"/>
</dbReference>
<accession>B8I150</accession>
<dbReference type="Pfam" id="PF01381">
    <property type="entry name" value="HTH_3"/>
    <property type="match status" value="1"/>
</dbReference>
<dbReference type="KEGG" id="cce:Ccel_3317"/>
<dbReference type="PANTHER" id="PTHR33516:SF2">
    <property type="entry name" value="LEXA REPRESSOR-RELATED"/>
    <property type="match status" value="1"/>
</dbReference>
<name>B8I150_RUMCH</name>
<dbReference type="InterPro" id="IPR015927">
    <property type="entry name" value="Peptidase_S24_S26A/B/C"/>
</dbReference>
<evidence type="ECO:0000313" key="2">
    <source>
        <dbReference type="EMBL" id="ACL77606.1"/>
    </source>
</evidence>
<dbReference type="MEROPS" id="S24.001"/>
<dbReference type="GO" id="GO:0003677">
    <property type="term" value="F:DNA binding"/>
    <property type="evidence" value="ECO:0007669"/>
    <property type="project" value="InterPro"/>
</dbReference>
<dbReference type="HOGENOM" id="CLU_066192_1_1_9"/>
<dbReference type="SUPFAM" id="SSF47413">
    <property type="entry name" value="lambda repressor-like DNA-binding domains"/>
    <property type="match status" value="1"/>
</dbReference>
<organism evidence="2 3">
    <name type="scientific">Ruminiclostridium cellulolyticum (strain ATCC 35319 / DSM 5812 / JCM 6584 / H10)</name>
    <name type="common">Clostridium cellulolyticum</name>
    <dbReference type="NCBI Taxonomy" id="394503"/>
    <lineage>
        <taxon>Bacteria</taxon>
        <taxon>Bacillati</taxon>
        <taxon>Bacillota</taxon>
        <taxon>Clostridia</taxon>
        <taxon>Eubacteriales</taxon>
        <taxon>Oscillospiraceae</taxon>
        <taxon>Ruminiclostridium</taxon>
    </lineage>
</organism>
<reference evidence="2 3" key="1">
    <citation type="submission" date="2009-01" db="EMBL/GenBank/DDBJ databases">
        <title>Complete sequence of Clostridium cellulolyticum H10.</title>
        <authorList>
            <consortium name="US DOE Joint Genome Institute"/>
            <person name="Lucas S."/>
            <person name="Copeland A."/>
            <person name="Lapidus A."/>
            <person name="Glavina del Rio T."/>
            <person name="Dalin E."/>
            <person name="Tice H."/>
            <person name="Bruce D."/>
            <person name="Goodwin L."/>
            <person name="Pitluck S."/>
            <person name="Chertkov O."/>
            <person name="Saunders E."/>
            <person name="Brettin T."/>
            <person name="Detter J.C."/>
            <person name="Han C."/>
            <person name="Larimer F."/>
            <person name="Land M."/>
            <person name="Hauser L."/>
            <person name="Kyrpides N."/>
            <person name="Ivanova N."/>
            <person name="Zhou J."/>
            <person name="Richardson P."/>
        </authorList>
    </citation>
    <scope>NUCLEOTIDE SEQUENCE [LARGE SCALE GENOMIC DNA]</scope>
    <source>
        <strain evidence="3">ATCC 35319 / DSM 5812 / JCM 6584 / H10</strain>
    </source>
</reference>
<dbReference type="InterPro" id="IPR036286">
    <property type="entry name" value="LexA/Signal_pep-like_sf"/>
</dbReference>
<dbReference type="CDD" id="cd06529">
    <property type="entry name" value="S24_LexA-like"/>
    <property type="match status" value="1"/>
</dbReference>
<dbReference type="Proteomes" id="UP000001349">
    <property type="component" value="Chromosome"/>
</dbReference>
<dbReference type="RefSeq" id="WP_015926658.1">
    <property type="nucleotide sequence ID" value="NC_011898.1"/>
</dbReference>
<protein>
    <submittedName>
        <fullName evidence="2">Transcriptional regulator, XRE family</fullName>
    </submittedName>
</protein>
<gene>
    <name evidence="2" type="ordered locus">Ccel_3317</name>
</gene>
<dbReference type="AlphaFoldDB" id="B8I150"/>
<dbReference type="InterPro" id="IPR050077">
    <property type="entry name" value="LexA_repressor"/>
</dbReference>
<dbReference type="SMART" id="SM00530">
    <property type="entry name" value="HTH_XRE"/>
    <property type="match status" value="2"/>
</dbReference>
<dbReference type="STRING" id="394503.Ccel_3317"/>
<dbReference type="Pfam" id="PF00717">
    <property type="entry name" value="Peptidase_S24"/>
    <property type="match status" value="1"/>
</dbReference>
<evidence type="ECO:0000313" key="3">
    <source>
        <dbReference type="Proteomes" id="UP000001349"/>
    </source>
</evidence>
<dbReference type="PROSITE" id="PS50943">
    <property type="entry name" value="HTH_CROC1"/>
    <property type="match status" value="1"/>
</dbReference>
<dbReference type="CDD" id="cd00093">
    <property type="entry name" value="HTH_XRE"/>
    <property type="match status" value="1"/>
</dbReference>
<dbReference type="eggNOG" id="COG1974">
    <property type="taxonomic scope" value="Bacteria"/>
</dbReference>
<dbReference type="EMBL" id="CP001348">
    <property type="protein sequence ID" value="ACL77606.1"/>
    <property type="molecule type" value="Genomic_DNA"/>
</dbReference>
<evidence type="ECO:0000259" key="1">
    <source>
        <dbReference type="PROSITE" id="PS50943"/>
    </source>
</evidence>
<dbReference type="InterPro" id="IPR001387">
    <property type="entry name" value="Cro/C1-type_HTH"/>
</dbReference>